<comment type="caution">
    <text evidence="2">The sequence shown here is derived from an EMBL/GenBank/DDBJ whole genome shotgun (WGS) entry which is preliminary data.</text>
</comment>
<accession>A0A7J7CRP8</accession>
<feature type="compositionally biased region" description="Low complexity" evidence="1">
    <location>
        <begin position="17"/>
        <end position="34"/>
    </location>
</feature>
<feature type="region of interest" description="Disordered" evidence="1">
    <location>
        <begin position="14"/>
        <end position="35"/>
    </location>
</feature>
<organism evidence="2 3">
    <name type="scientific">Tripterygium wilfordii</name>
    <name type="common">Thunder God vine</name>
    <dbReference type="NCBI Taxonomy" id="458696"/>
    <lineage>
        <taxon>Eukaryota</taxon>
        <taxon>Viridiplantae</taxon>
        <taxon>Streptophyta</taxon>
        <taxon>Embryophyta</taxon>
        <taxon>Tracheophyta</taxon>
        <taxon>Spermatophyta</taxon>
        <taxon>Magnoliopsida</taxon>
        <taxon>eudicotyledons</taxon>
        <taxon>Gunneridae</taxon>
        <taxon>Pentapetalae</taxon>
        <taxon>rosids</taxon>
        <taxon>fabids</taxon>
        <taxon>Celastrales</taxon>
        <taxon>Celastraceae</taxon>
        <taxon>Tripterygium</taxon>
    </lineage>
</organism>
<name>A0A7J7CRP8_TRIWF</name>
<evidence type="ECO:0000313" key="3">
    <source>
        <dbReference type="Proteomes" id="UP000593562"/>
    </source>
</evidence>
<evidence type="ECO:0000313" key="2">
    <source>
        <dbReference type="EMBL" id="KAF5736760.1"/>
    </source>
</evidence>
<protein>
    <submittedName>
        <fullName evidence="2">Uncharacterized protein</fullName>
    </submittedName>
</protein>
<keyword evidence="3" id="KW-1185">Reference proteome</keyword>
<gene>
    <name evidence="2" type="ORF">HS088_TW14G00913</name>
</gene>
<dbReference type="AlphaFoldDB" id="A0A7J7CRP8"/>
<sequence length="64" mass="7155">MRGHLAVLNFPEEYPLGTRRGSSTSAAGSSSSSGRGREVIEFEYLDDKVLDELLEEEEKKSFDM</sequence>
<evidence type="ECO:0000256" key="1">
    <source>
        <dbReference type="SAM" id="MobiDB-lite"/>
    </source>
</evidence>
<reference evidence="2 3" key="1">
    <citation type="journal article" date="2020" name="Nat. Commun.">
        <title>Genome of Tripterygium wilfordii and identification of cytochrome P450 involved in triptolide biosynthesis.</title>
        <authorList>
            <person name="Tu L."/>
            <person name="Su P."/>
            <person name="Zhang Z."/>
            <person name="Gao L."/>
            <person name="Wang J."/>
            <person name="Hu T."/>
            <person name="Zhou J."/>
            <person name="Zhang Y."/>
            <person name="Zhao Y."/>
            <person name="Liu Y."/>
            <person name="Song Y."/>
            <person name="Tong Y."/>
            <person name="Lu Y."/>
            <person name="Yang J."/>
            <person name="Xu C."/>
            <person name="Jia M."/>
            <person name="Peters R.J."/>
            <person name="Huang L."/>
            <person name="Gao W."/>
        </authorList>
    </citation>
    <scope>NUCLEOTIDE SEQUENCE [LARGE SCALE GENOMIC DNA]</scope>
    <source>
        <strain evidence="3">cv. XIE 37</strain>
        <tissue evidence="2">Leaf</tissue>
    </source>
</reference>
<proteinExistence type="predicted"/>
<dbReference type="EMBL" id="JAAARO010000014">
    <property type="protein sequence ID" value="KAF5736760.1"/>
    <property type="molecule type" value="Genomic_DNA"/>
</dbReference>
<dbReference type="Proteomes" id="UP000593562">
    <property type="component" value="Unassembled WGS sequence"/>
</dbReference>
<dbReference type="InParanoid" id="A0A7J7CRP8"/>